<organism evidence="1 2">
    <name type="scientific">Spirulina subsalsa FACHB-351</name>
    <dbReference type="NCBI Taxonomy" id="234711"/>
    <lineage>
        <taxon>Bacteria</taxon>
        <taxon>Bacillati</taxon>
        <taxon>Cyanobacteriota</taxon>
        <taxon>Cyanophyceae</taxon>
        <taxon>Spirulinales</taxon>
        <taxon>Spirulinaceae</taxon>
        <taxon>Spirulina</taxon>
    </lineage>
</organism>
<name>A0ABT3L9H2_9CYAN</name>
<dbReference type="Proteomes" id="UP001526426">
    <property type="component" value="Unassembled WGS sequence"/>
</dbReference>
<dbReference type="RefSeq" id="WP_265266051.1">
    <property type="nucleotide sequence ID" value="NZ_JAIHOM010000112.1"/>
</dbReference>
<proteinExistence type="predicted"/>
<comment type="caution">
    <text evidence="1">The sequence shown here is derived from an EMBL/GenBank/DDBJ whole genome shotgun (WGS) entry which is preliminary data.</text>
</comment>
<evidence type="ECO:0000313" key="1">
    <source>
        <dbReference type="EMBL" id="MCW6038151.1"/>
    </source>
</evidence>
<keyword evidence="2" id="KW-1185">Reference proteome</keyword>
<evidence type="ECO:0000313" key="2">
    <source>
        <dbReference type="Proteomes" id="UP001526426"/>
    </source>
</evidence>
<gene>
    <name evidence="1" type="ORF">K4A83_18010</name>
</gene>
<accession>A0ABT3L9H2</accession>
<dbReference type="EMBL" id="JAIHOM010000112">
    <property type="protein sequence ID" value="MCW6038151.1"/>
    <property type="molecule type" value="Genomic_DNA"/>
</dbReference>
<reference evidence="1 2" key="1">
    <citation type="submission" date="2021-08" db="EMBL/GenBank/DDBJ databases">
        <title>Draft genome sequence of Spirulina subsalsa with high tolerance to salinity and hype-accumulation of phycocyanin.</title>
        <authorList>
            <person name="Pei H."/>
            <person name="Jiang L."/>
        </authorList>
    </citation>
    <scope>NUCLEOTIDE SEQUENCE [LARGE SCALE GENOMIC DNA]</scope>
    <source>
        <strain evidence="1 2">FACHB-351</strain>
    </source>
</reference>
<protein>
    <submittedName>
        <fullName evidence="1">Uncharacterized protein</fullName>
    </submittedName>
</protein>
<sequence length="77" mass="8386">MTHQPNSGVQVCPACGVKIVGRDTVLFSAGAPGNRARLWARVCQYVQKPGCINQEEESIGVVKAEDYYSEQSSVSRE</sequence>